<dbReference type="CDD" id="cd13980">
    <property type="entry name" value="STKc_Vps15"/>
    <property type="match status" value="1"/>
</dbReference>
<keyword evidence="14" id="KW-1185">Reference proteome</keyword>
<feature type="repeat" description="WD" evidence="10">
    <location>
        <begin position="1220"/>
        <end position="1242"/>
    </location>
</feature>
<keyword evidence="7" id="KW-0547">Nucleotide-binding</keyword>
<dbReference type="InterPro" id="IPR045162">
    <property type="entry name" value="Vps15-like"/>
</dbReference>
<evidence type="ECO:0000256" key="3">
    <source>
        <dbReference type="ARBA" id="ARBA00022527"/>
    </source>
</evidence>
<dbReference type="PROSITE" id="PS50082">
    <property type="entry name" value="WD_REPEATS_2"/>
    <property type="match status" value="3"/>
</dbReference>
<dbReference type="Gene3D" id="1.25.10.10">
    <property type="entry name" value="Leucine-rich Repeat Variant"/>
    <property type="match status" value="2"/>
</dbReference>
<dbReference type="InterPro" id="IPR015943">
    <property type="entry name" value="WD40/YVTN_repeat-like_dom_sf"/>
</dbReference>
<comment type="subcellular location">
    <subcellularLocation>
        <location evidence="1">Cytoplasmic vesicle</location>
        <location evidence="1">Autophagosome</location>
    </subcellularLocation>
</comment>
<evidence type="ECO:0000256" key="8">
    <source>
        <dbReference type="ARBA" id="ARBA00022777"/>
    </source>
</evidence>
<evidence type="ECO:0000256" key="10">
    <source>
        <dbReference type="PROSITE-ProRule" id="PRU00221"/>
    </source>
</evidence>
<dbReference type="PROSITE" id="PS50294">
    <property type="entry name" value="WD_REPEATS_REGION"/>
    <property type="match status" value="2"/>
</dbReference>
<protein>
    <recommendedName>
        <fullName evidence="2">non-specific serine/threonine protein kinase</fullName>
        <ecNumber evidence="2">2.7.11.1</ecNumber>
    </recommendedName>
</protein>
<evidence type="ECO:0000313" key="13">
    <source>
        <dbReference type="EMBL" id="CAK8677736.1"/>
    </source>
</evidence>
<keyword evidence="3" id="KW-0723">Serine/threonine-protein kinase</keyword>
<dbReference type="InterPro" id="IPR036322">
    <property type="entry name" value="WD40_repeat_dom_sf"/>
</dbReference>
<organism evidence="13 14">
    <name type="scientific">Clavelina lepadiformis</name>
    <name type="common">Light-bulb sea squirt</name>
    <name type="synonym">Ascidia lepadiformis</name>
    <dbReference type="NCBI Taxonomy" id="159417"/>
    <lineage>
        <taxon>Eukaryota</taxon>
        <taxon>Metazoa</taxon>
        <taxon>Chordata</taxon>
        <taxon>Tunicata</taxon>
        <taxon>Ascidiacea</taxon>
        <taxon>Aplousobranchia</taxon>
        <taxon>Clavelinidae</taxon>
        <taxon>Clavelina</taxon>
    </lineage>
</organism>
<dbReference type="SUPFAM" id="SSF56112">
    <property type="entry name" value="Protein kinase-like (PK-like)"/>
    <property type="match status" value="1"/>
</dbReference>
<feature type="compositionally biased region" description="Basic and acidic residues" evidence="11">
    <location>
        <begin position="828"/>
        <end position="839"/>
    </location>
</feature>
<accession>A0ABP0FGA9</accession>
<dbReference type="InterPro" id="IPR008271">
    <property type="entry name" value="Ser/Thr_kinase_AS"/>
</dbReference>
<dbReference type="InterPro" id="IPR019775">
    <property type="entry name" value="WD40_repeat_CS"/>
</dbReference>
<keyword evidence="6" id="KW-0677">Repeat</keyword>
<comment type="caution">
    <text evidence="13">The sequence shown here is derived from an EMBL/GenBank/DDBJ whole genome shotgun (WGS) entry which is preliminary data.</text>
</comment>
<feature type="region of interest" description="Disordered" evidence="11">
    <location>
        <begin position="1273"/>
        <end position="1311"/>
    </location>
</feature>
<dbReference type="SUPFAM" id="SSF48371">
    <property type="entry name" value="ARM repeat"/>
    <property type="match status" value="1"/>
</dbReference>
<evidence type="ECO:0000256" key="6">
    <source>
        <dbReference type="ARBA" id="ARBA00022737"/>
    </source>
</evidence>
<dbReference type="SUPFAM" id="SSF50978">
    <property type="entry name" value="WD40 repeat-like"/>
    <property type="match status" value="1"/>
</dbReference>
<evidence type="ECO:0000256" key="9">
    <source>
        <dbReference type="ARBA" id="ARBA00022840"/>
    </source>
</evidence>
<dbReference type="InterPro" id="IPR000719">
    <property type="entry name" value="Prot_kinase_dom"/>
</dbReference>
<evidence type="ECO:0000313" key="14">
    <source>
        <dbReference type="Proteomes" id="UP001642483"/>
    </source>
</evidence>
<keyword evidence="8" id="KW-0418">Kinase</keyword>
<evidence type="ECO:0000259" key="12">
    <source>
        <dbReference type="PROSITE" id="PS50011"/>
    </source>
</evidence>
<dbReference type="InterPro" id="IPR011989">
    <property type="entry name" value="ARM-like"/>
</dbReference>
<feature type="region of interest" description="Disordered" evidence="11">
    <location>
        <begin position="808"/>
        <end position="842"/>
    </location>
</feature>
<dbReference type="InterPro" id="IPR016024">
    <property type="entry name" value="ARM-type_fold"/>
</dbReference>
<dbReference type="Proteomes" id="UP001642483">
    <property type="component" value="Unassembled WGS sequence"/>
</dbReference>
<sequence>MGNHLAATAPSQIVSVESYLADANDYSYDKSLGSTRFMKVARAKYQEGYTVVKVFVIPDSTVDLESYRAKVESTKTKLKQASNCIPFQRTVITDRAALLVRQYVKYNLYDRISTRPFYNNNERRWVAFQLLCALNQISKFNIWHGDIKSENVLITSWNWLLLADFASYKPVYLPDDNPADFNYFFDTSRRRTCYIAPERFTDNLTHQQMLEMNSAAMHAMDIFSAGCVIAELFTDGMAMFDLAQLLAYRKNKYHRDACLEKIDDLQIRSLVEHMTQLDPSQRFTAEQYLTQWKGRAFPDHFYSFLKLYLGRFCEPPLLSADQTVSQLHLDVDKILRNLVNSEQASDSLVIVASLLFSSTRQLRYCNGKLKTLQLLVEFAKHLKSDIILERFVPYLMVFIKDNVTRVKARAISALATCLAFVTHVPRGESNIFSEYILPEIGICAQDKAVPVRQAFAENISVFSEQALKFLDSQENTQSSNYMTVNENDRTSYDTQLQLLRDMTQNRVQILLSNPDSTVRQCLLEYSVPRLCAFFGKQKANDVILTHMITFLNDKQDWQLRSSFFNSLVSVAAYIGWQSSHILKPLLQQGLSDSQEFVVAQCLSAISSLVELGLIPKQLMCELVQENVFFLAHPCEWIRHNTVSFICACSKILDTINMHCYILPTVMPFLKYSIVQADKENVLLNALRPFIKQPVYQLVSQTPYIKSTFSALRIRQLQRNNESHLSDDHEEKLDQKVKAVIKKLVLKEMDENDEDLLLFFENFLLKQQRSIADVANKEWQDDHVAEGSVINIPQLAFVRPAPVRRHADMVKEPEQASSNRAKAKKNRKKETTHEMNEEWKAMFGSDTSKLTAAPLSKKSSASNLTISMSQLESNAPQLGYTPPETKQSSLQCKYASCKLDLRALVHHKRDLYKVDVKQRELENNADNSGVNLTTEWQPLGILVAHMKEHRGPIHRIAVSPSNFHFVTVSSDRTLRLWEGIKLEGKAVVNRSKASFQRFAGSVRCAAFVNDEAVVCASDDGTIHSLCVELLGTRSQAEKPESMPTPSSPVLFTHSVNQTVHGRITDLNSIVNSPVIVYSTSHGSVVALDTRMRDNHSAWELKHNLTHGLPTTFCIDPRQHWLCLGTARGVHVCWDLRFQLPITQFSHPSAAGVRKVTTHPTSKSSVISVVTGNNEVSVWNLETGTRQMSLWASTAPPLSLTQKTADSINGLTTTITNNGIRLFTGGTDSKIRLWDLGNADRSRIISGPELSGNRWSYSTSYQNRLVDGTHVVEEQTAKSRHDESHTAGPSQDSTEEKTATENRKRKPGDHVVPTYHHDVITDLAVFRVSQTYLLSSSRDGVVKIWK</sequence>
<keyword evidence="9" id="KW-0067">ATP-binding</keyword>
<evidence type="ECO:0000256" key="4">
    <source>
        <dbReference type="ARBA" id="ARBA00022574"/>
    </source>
</evidence>
<dbReference type="PROSITE" id="PS00108">
    <property type="entry name" value="PROTEIN_KINASE_ST"/>
    <property type="match status" value="1"/>
</dbReference>
<evidence type="ECO:0000256" key="1">
    <source>
        <dbReference type="ARBA" id="ARBA00004419"/>
    </source>
</evidence>
<proteinExistence type="predicted"/>
<feature type="repeat" description="WD" evidence="10">
    <location>
        <begin position="945"/>
        <end position="977"/>
    </location>
</feature>
<feature type="domain" description="Protein kinase" evidence="12">
    <location>
        <begin position="26"/>
        <end position="305"/>
    </location>
</feature>
<evidence type="ECO:0000256" key="7">
    <source>
        <dbReference type="ARBA" id="ARBA00022741"/>
    </source>
</evidence>
<dbReference type="PROSITE" id="PS50011">
    <property type="entry name" value="PROTEIN_KINASE_DOM"/>
    <property type="match status" value="1"/>
</dbReference>
<dbReference type="SMART" id="SM00320">
    <property type="entry name" value="WD40"/>
    <property type="match status" value="5"/>
</dbReference>
<dbReference type="EC" id="2.7.11.1" evidence="2"/>
<keyword evidence="4 10" id="KW-0853">WD repeat</keyword>
<dbReference type="Pfam" id="PF22956">
    <property type="entry name" value="VPS15-like_hel"/>
    <property type="match status" value="1"/>
</dbReference>
<evidence type="ECO:0000256" key="11">
    <source>
        <dbReference type="SAM" id="MobiDB-lite"/>
    </source>
</evidence>
<feature type="repeat" description="WD" evidence="10">
    <location>
        <begin position="1311"/>
        <end position="1344"/>
    </location>
</feature>
<dbReference type="InterPro" id="IPR055231">
    <property type="entry name" value="2AA_helical"/>
</dbReference>
<dbReference type="SMART" id="SM00220">
    <property type="entry name" value="S_TKc"/>
    <property type="match status" value="1"/>
</dbReference>
<dbReference type="PANTHER" id="PTHR17583">
    <property type="entry name" value="PHOSPHOINOSITIDE 3-KINASE REGULATORY SUBUNIT 4"/>
    <property type="match status" value="1"/>
</dbReference>
<gene>
    <name evidence="13" type="ORF">CVLEPA_LOCUS7735</name>
</gene>
<name>A0ABP0FGA9_CLALP</name>
<evidence type="ECO:0000256" key="5">
    <source>
        <dbReference type="ARBA" id="ARBA00022679"/>
    </source>
</evidence>
<evidence type="ECO:0000256" key="2">
    <source>
        <dbReference type="ARBA" id="ARBA00012513"/>
    </source>
</evidence>
<feature type="compositionally biased region" description="Basic and acidic residues" evidence="11">
    <location>
        <begin position="1273"/>
        <end position="1283"/>
    </location>
</feature>
<dbReference type="Pfam" id="PF00069">
    <property type="entry name" value="Pkinase"/>
    <property type="match status" value="1"/>
</dbReference>
<dbReference type="InterPro" id="IPR011009">
    <property type="entry name" value="Kinase-like_dom_sf"/>
</dbReference>
<dbReference type="InterPro" id="IPR001680">
    <property type="entry name" value="WD40_rpt"/>
</dbReference>
<keyword evidence="5" id="KW-0808">Transferase</keyword>
<dbReference type="PANTHER" id="PTHR17583:SF0">
    <property type="entry name" value="PHOSPHOINOSITIDE 3-KINASE REGULATORY SUBUNIT 4"/>
    <property type="match status" value="1"/>
</dbReference>
<dbReference type="EMBL" id="CAWYQH010000046">
    <property type="protein sequence ID" value="CAK8677736.1"/>
    <property type="molecule type" value="Genomic_DNA"/>
</dbReference>
<dbReference type="Gene3D" id="1.10.510.10">
    <property type="entry name" value="Transferase(Phosphotransferase) domain 1"/>
    <property type="match status" value="1"/>
</dbReference>
<dbReference type="Gene3D" id="2.130.10.10">
    <property type="entry name" value="YVTN repeat-like/Quinoprotein amine dehydrogenase"/>
    <property type="match status" value="2"/>
</dbReference>
<dbReference type="Pfam" id="PF00400">
    <property type="entry name" value="WD40"/>
    <property type="match status" value="3"/>
</dbReference>
<reference evidence="13 14" key="1">
    <citation type="submission" date="2024-02" db="EMBL/GenBank/DDBJ databases">
        <authorList>
            <person name="Daric V."/>
            <person name="Darras S."/>
        </authorList>
    </citation>
    <scope>NUCLEOTIDE SEQUENCE [LARGE SCALE GENOMIC DNA]</scope>
</reference>
<dbReference type="PROSITE" id="PS00678">
    <property type="entry name" value="WD_REPEATS_1"/>
    <property type="match status" value="1"/>
</dbReference>